<dbReference type="InterPro" id="IPR010884">
    <property type="entry name" value="6_CYS_dom"/>
</dbReference>
<dbReference type="PROSITE" id="PS51701">
    <property type="entry name" value="6_CYS"/>
    <property type="match status" value="2"/>
</dbReference>
<feature type="domain" description="6-Cys" evidence="10">
    <location>
        <begin position="156"/>
        <end position="304"/>
    </location>
</feature>
<evidence type="ECO:0000256" key="6">
    <source>
        <dbReference type="ARBA" id="ARBA00023157"/>
    </source>
</evidence>
<feature type="signal peptide" evidence="9">
    <location>
        <begin position="1"/>
        <end position="27"/>
    </location>
</feature>
<dbReference type="InterPro" id="IPR038160">
    <property type="entry name" value="6_CYS_dom_sf"/>
</dbReference>
<name>A0A1C6YFS1_PLACE</name>
<evidence type="ECO:0000256" key="1">
    <source>
        <dbReference type="ARBA" id="ARBA00004236"/>
    </source>
</evidence>
<feature type="domain" description="6-Cys" evidence="10">
    <location>
        <begin position="17"/>
        <end position="153"/>
    </location>
</feature>
<dbReference type="GO" id="GO:0009986">
    <property type="term" value="C:cell surface"/>
    <property type="evidence" value="ECO:0007669"/>
    <property type="project" value="UniProtKB-SubCell"/>
</dbReference>
<dbReference type="Proteomes" id="UP000507536">
    <property type="component" value="Chromosome 11"/>
</dbReference>
<keyword evidence="6" id="KW-1015">Disulfide bond</keyword>
<evidence type="ECO:0000259" key="10">
    <source>
        <dbReference type="PROSITE" id="PS51701"/>
    </source>
</evidence>
<evidence type="ECO:0000256" key="9">
    <source>
        <dbReference type="SAM" id="SignalP"/>
    </source>
</evidence>
<dbReference type="EMBL" id="LT608191">
    <property type="protein sequence ID" value="SCM22112.1"/>
    <property type="molecule type" value="Genomic_DNA"/>
</dbReference>
<keyword evidence="8" id="KW-0812">Transmembrane</keyword>
<reference evidence="11 12" key="1">
    <citation type="submission" date="2016-08" db="EMBL/GenBank/DDBJ databases">
        <authorList>
            <consortium name="Pathogen Informatics"/>
        </authorList>
    </citation>
    <scope>NUCLEOTIDE SEQUENCE [LARGE SCALE GENOMIC DNA]</scope>
    <source>
        <strain evidence="11 12">DS</strain>
    </source>
</reference>
<feature type="chain" id="PRO_5008751413" evidence="9">
    <location>
        <begin position="28"/>
        <end position="353"/>
    </location>
</feature>
<keyword evidence="5 8" id="KW-0472">Membrane</keyword>
<evidence type="ECO:0000313" key="11">
    <source>
        <dbReference type="EMBL" id="SCM22112.1"/>
    </source>
</evidence>
<feature type="transmembrane region" description="Helical" evidence="8">
    <location>
        <begin position="332"/>
        <end position="352"/>
    </location>
</feature>
<gene>
    <name evidence="11" type="primary">P38</name>
    <name evidence="11" type="ORF">PCHDS_000268600</name>
</gene>
<dbReference type="AlphaFoldDB" id="A0A1C6YFS1"/>
<proteinExistence type="predicted"/>
<evidence type="ECO:0000256" key="2">
    <source>
        <dbReference type="ARBA" id="ARBA00004241"/>
    </source>
</evidence>
<protein>
    <submittedName>
        <fullName evidence="11">6-cysteine protein</fullName>
    </submittedName>
</protein>
<sequence length="353" mass="40287">MHKMVGVKNAIASILVLVALCLNGIASKQSIDLAISEKAVVKLTASPGETLEFTCPYTDKGLQGLNLNHKERDSYDSELLCFEYVTVMNNAYRIQDYIRGAYNIKTNLENNVRRSEFTVPPVIVNSRNFSCYCYMETGNRIVRKVLQVYISGRSKKIPGCDFNYEYRSSTAITINNATDYHVNKVCEAYPKSGDDLVLLCPLNYSVKPDNCFTNVYVKNENDANNENSLNNYSNNRWDENNYKVVKSSTLFNKELITHGDQFSVFTKLPATNNPISFSCICQSSDGSDVLMMNVYMNKVQNNNYRDSRTYINHNEEFSTTSYYKSSKTTSNAFAFVFGKIFVFIFLISYYIFF</sequence>
<evidence type="ECO:0000256" key="4">
    <source>
        <dbReference type="ARBA" id="ARBA00022729"/>
    </source>
</evidence>
<organism evidence="11 12">
    <name type="scientific">Plasmodium chabaudi adami</name>
    <dbReference type="NCBI Taxonomy" id="5826"/>
    <lineage>
        <taxon>Eukaryota</taxon>
        <taxon>Sar</taxon>
        <taxon>Alveolata</taxon>
        <taxon>Apicomplexa</taxon>
        <taxon>Aconoidasida</taxon>
        <taxon>Haemosporida</taxon>
        <taxon>Plasmodiidae</taxon>
        <taxon>Plasmodium</taxon>
        <taxon>Plasmodium (Vinckeia)</taxon>
    </lineage>
</organism>
<dbReference type="Gene3D" id="2.60.40.2860">
    <property type="match status" value="2"/>
</dbReference>
<evidence type="ECO:0000256" key="7">
    <source>
        <dbReference type="ARBA" id="ARBA00023180"/>
    </source>
</evidence>
<evidence type="ECO:0000256" key="8">
    <source>
        <dbReference type="SAM" id="Phobius"/>
    </source>
</evidence>
<evidence type="ECO:0000313" key="12">
    <source>
        <dbReference type="Proteomes" id="UP000507536"/>
    </source>
</evidence>
<dbReference type="GO" id="GO:0005886">
    <property type="term" value="C:plasma membrane"/>
    <property type="evidence" value="ECO:0007669"/>
    <property type="project" value="UniProtKB-SubCell"/>
</dbReference>
<keyword evidence="4 9" id="KW-0732">Signal</keyword>
<keyword evidence="7" id="KW-0325">Glycoprotein</keyword>
<accession>A0A1C6YFS1</accession>
<keyword evidence="3" id="KW-1003">Cell membrane</keyword>
<evidence type="ECO:0000256" key="5">
    <source>
        <dbReference type="ARBA" id="ARBA00023136"/>
    </source>
</evidence>
<evidence type="ECO:0000256" key="3">
    <source>
        <dbReference type="ARBA" id="ARBA00022475"/>
    </source>
</evidence>
<keyword evidence="8" id="KW-1133">Transmembrane helix</keyword>
<comment type="subcellular location">
    <subcellularLocation>
        <location evidence="1">Cell membrane</location>
    </subcellularLocation>
    <subcellularLocation>
        <location evidence="2">Cell surface</location>
    </subcellularLocation>
</comment>
<dbReference type="SMART" id="SM00970">
    <property type="entry name" value="s48_45"/>
    <property type="match status" value="1"/>
</dbReference>
<dbReference type="Pfam" id="PF07422">
    <property type="entry name" value="s48_45"/>
    <property type="match status" value="1"/>
</dbReference>